<keyword evidence="6 7" id="KW-0326">Glycosidase</keyword>
<dbReference type="EMBL" id="JAWJWF010000052">
    <property type="protein sequence ID" value="KAK6617181.1"/>
    <property type="molecule type" value="Genomic_DNA"/>
</dbReference>
<feature type="signal peptide" evidence="8">
    <location>
        <begin position="1"/>
        <end position="16"/>
    </location>
</feature>
<evidence type="ECO:0000256" key="1">
    <source>
        <dbReference type="ARBA" id="ARBA00004687"/>
    </source>
</evidence>
<organism evidence="10 11">
    <name type="scientific">Polyplax serrata</name>
    <name type="common">Common mouse louse</name>
    <dbReference type="NCBI Taxonomy" id="468196"/>
    <lineage>
        <taxon>Eukaryota</taxon>
        <taxon>Metazoa</taxon>
        <taxon>Ecdysozoa</taxon>
        <taxon>Arthropoda</taxon>
        <taxon>Hexapoda</taxon>
        <taxon>Insecta</taxon>
        <taxon>Pterygota</taxon>
        <taxon>Neoptera</taxon>
        <taxon>Paraneoptera</taxon>
        <taxon>Psocodea</taxon>
        <taxon>Troctomorpha</taxon>
        <taxon>Phthiraptera</taxon>
        <taxon>Anoplura</taxon>
        <taxon>Polyplacidae</taxon>
        <taxon>Polyplax</taxon>
    </lineage>
</organism>
<dbReference type="PROSITE" id="PS51910">
    <property type="entry name" value="GH18_2"/>
    <property type="match status" value="1"/>
</dbReference>
<evidence type="ECO:0000256" key="8">
    <source>
        <dbReference type="SAM" id="SignalP"/>
    </source>
</evidence>
<dbReference type="InterPro" id="IPR011583">
    <property type="entry name" value="Chitinase_II/V-like_cat"/>
</dbReference>
<evidence type="ECO:0000256" key="5">
    <source>
        <dbReference type="ARBA" id="ARBA00022801"/>
    </source>
</evidence>
<dbReference type="SUPFAM" id="SSF51445">
    <property type="entry name" value="(Trans)glycosidases"/>
    <property type="match status" value="1"/>
</dbReference>
<dbReference type="SMART" id="SM00636">
    <property type="entry name" value="Glyco_18"/>
    <property type="match status" value="1"/>
</dbReference>
<evidence type="ECO:0000256" key="6">
    <source>
        <dbReference type="ARBA" id="ARBA00023295"/>
    </source>
</evidence>
<dbReference type="Gene3D" id="3.10.50.10">
    <property type="match status" value="1"/>
</dbReference>
<dbReference type="InterPro" id="IPR029070">
    <property type="entry name" value="Chitinase_insertion_sf"/>
</dbReference>
<dbReference type="InterPro" id="IPR001096">
    <property type="entry name" value="Peptidase_C13"/>
</dbReference>
<evidence type="ECO:0000256" key="2">
    <source>
        <dbReference type="ARBA" id="ARBA00009941"/>
    </source>
</evidence>
<comment type="pathway">
    <text evidence="1">Glycolipid biosynthesis; glycosylphosphatidylinositol-anchor biosynthesis.</text>
</comment>
<dbReference type="InterPro" id="IPR017853">
    <property type="entry name" value="GH"/>
</dbReference>
<evidence type="ECO:0000313" key="10">
    <source>
        <dbReference type="EMBL" id="KAK6617181.1"/>
    </source>
</evidence>
<accession>A0ABR1ADL6</accession>
<evidence type="ECO:0000256" key="3">
    <source>
        <dbReference type="ARBA" id="ARBA00022502"/>
    </source>
</evidence>
<dbReference type="PANTHER" id="PTHR48067">
    <property type="entry name" value="GPI-ANCHOR TRANSAMIDASE"/>
    <property type="match status" value="1"/>
</dbReference>
<feature type="domain" description="GH18" evidence="9">
    <location>
        <begin position="334"/>
        <end position="693"/>
    </location>
</feature>
<dbReference type="InterPro" id="IPR028361">
    <property type="entry name" value="GPI_transamidase"/>
</dbReference>
<sequence>MRLLVVFLFLFGVVPGIPRHFSESKHTNNWAVLVDTSRFWFNYRHVANVLSIYRSVKRLGIPDSRIILMVADDMACNPRNPRPATVFNNANKHMNVYGDDVEVDYRGYEVTVENFVRLLTGRLPSETPRSKQLLTDEGSNVLIYLTGHGGDGFLKFQDSEEITSQELADALEQMWQKRRYHELFFMIDTCQAASMYEKFYSPNVLAVASSLVGEDSLSHHMDPAIGVYIIDRYTYYALEFLERVDPQSDKTIDEFLRVCPQTACISTVGVRKDLFLRNPSNVPITDFFGSVRPIELTVKQIRIHPRHLNATNKYQCDVAQKQKYHYIQQFPILERLVCYYGSWSVYRHGLGKFEVKDIDPNICTHIVYTFGGIDEEGTVRALDPWNDIGDDWHEGAFKKLMKLRTSNKRLKLIFAVGGWNEGSEKYSRVLRNPQTRNNFVNSALNFTLTHGFDGFDLDWEYPTLRGGHPSDKDNFSLVIKNLAAAFQKYNLILSAAVTGNSLNIAKSYDCREISKYLSFINVMSYDLHGPWESVTGHHTALYPHSTDKNSAIEGWINCGAEPFKLHLGVAAYGRTFTLANAKNHGIGVPSNGPGKAGKFVPENGFLPYNEICFEQNSGLWNVYYDAEQRVPYSVKGNLWVGYDDPKSITKKVELAKKYNLGGIMIWSIETDDFKNICGFGRYPLLNAINKALL</sequence>
<dbReference type="Proteomes" id="UP001359485">
    <property type="component" value="Unassembled WGS sequence"/>
</dbReference>
<dbReference type="PIRSF" id="PIRSF019663">
    <property type="entry name" value="Legumain"/>
    <property type="match status" value="1"/>
</dbReference>
<evidence type="ECO:0000256" key="7">
    <source>
        <dbReference type="RuleBase" id="RU000489"/>
    </source>
</evidence>
<gene>
    <name evidence="10" type="ORF">RUM44_005512</name>
</gene>
<dbReference type="PROSITE" id="PS01095">
    <property type="entry name" value="GH18_1"/>
    <property type="match status" value="1"/>
</dbReference>
<dbReference type="SUPFAM" id="SSF54556">
    <property type="entry name" value="Chitinase insertion domain"/>
    <property type="match status" value="1"/>
</dbReference>
<keyword evidence="3" id="KW-0337">GPI-anchor biosynthesis</keyword>
<proteinExistence type="inferred from homology"/>
<evidence type="ECO:0000259" key="9">
    <source>
        <dbReference type="PROSITE" id="PS51910"/>
    </source>
</evidence>
<dbReference type="PRINTS" id="PR00776">
    <property type="entry name" value="HEMOGLOBNASE"/>
</dbReference>
<dbReference type="PANTHER" id="PTHR48067:SF1">
    <property type="entry name" value="GPI-ANCHOR TRANSAMIDASE"/>
    <property type="match status" value="1"/>
</dbReference>
<comment type="caution">
    <text evidence="10">The sequence shown here is derived from an EMBL/GenBank/DDBJ whole genome shotgun (WGS) entry which is preliminary data.</text>
</comment>
<dbReference type="CDD" id="cd02872">
    <property type="entry name" value="GH18_chitolectin_chitotriosidase"/>
    <property type="match status" value="1"/>
</dbReference>
<evidence type="ECO:0000313" key="11">
    <source>
        <dbReference type="Proteomes" id="UP001359485"/>
    </source>
</evidence>
<name>A0ABR1ADL6_POLSC</name>
<dbReference type="PIRSF" id="PIRSF500138">
    <property type="entry name" value="GPI8"/>
    <property type="match status" value="1"/>
</dbReference>
<keyword evidence="11" id="KW-1185">Reference proteome</keyword>
<comment type="similarity">
    <text evidence="2">Belongs to the peptidase C13 family.</text>
</comment>
<dbReference type="Gene3D" id="3.20.20.80">
    <property type="entry name" value="Glycosidases"/>
    <property type="match status" value="1"/>
</dbReference>
<evidence type="ECO:0000256" key="4">
    <source>
        <dbReference type="ARBA" id="ARBA00022729"/>
    </source>
</evidence>
<keyword evidence="5 7" id="KW-0378">Hydrolase</keyword>
<dbReference type="Gene3D" id="3.40.50.1460">
    <property type="match status" value="1"/>
</dbReference>
<feature type="chain" id="PRO_5045476587" description="GH18 domain-containing protein" evidence="8">
    <location>
        <begin position="17"/>
        <end position="693"/>
    </location>
</feature>
<keyword evidence="4 8" id="KW-0732">Signal</keyword>
<dbReference type="InterPro" id="IPR001579">
    <property type="entry name" value="Glyco_hydro_18_chit_AS"/>
</dbReference>
<reference evidence="10 11" key="1">
    <citation type="submission" date="2023-09" db="EMBL/GenBank/DDBJ databases">
        <title>Genomes of two closely related lineages of the louse Polyplax serrata with different host specificities.</title>
        <authorList>
            <person name="Martinu J."/>
            <person name="Tarabai H."/>
            <person name="Stefka J."/>
            <person name="Hypsa V."/>
        </authorList>
    </citation>
    <scope>NUCLEOTIDE SEQUENCE [LARGE SCALE GENOMIC DNA]</scope>
    <source>
        <strain evidence="10">98ZLc_SE</strain>
    </source>
</reference>
<dbReference type="InterPro" id="IPR001223">
    <property type="entry name" value="Glyco_hydro18_cat"/>
</dbReference>
<dbReference type="Pfam" id="PF00704">
    <property type="entry name" value="Glyco_hydro_18"/>
    <property type="match status" value="1"/>
</dbReference>
<protein>
    <recommendedName>
        <fullName evidence="9">GH18 domain-containing protein</fullName>
    </recommendedName>
</protein>
<dbReference type="Pfam" id="PF01650">
    <property type="entry name" value="Peptidase_C13"/>
    <property type="match status" value="1"/>
</dbReference>